<protein>
    <submittedName>
        <fullName evidence="1">Uncharacterized protein</fullName>
    </submittedName>
</protein>
<comment type="caution">
    <text evidence="1">The sequence shown here is derived from an EMBL/GenBank/DDBJ whole genome shotgun (WGS) entry which is preliminary data.</text>
</comment>
<dbReference type="EMBL" id="LNJP01000002">
    <property type="protein sequence ID" value="KWZ32710.1"/>
    <property type="molecule type" value="Genomic_DNA"/>
</dbReference>
<evidence type="ECO:0000313" key="2">
    <source>
        <dbReference type="Proteomes" id="UP000070434"/>
    </source>
</evidence>
<accession>A0AAW3PUY3</accession>
<gene>
    <name evidence="1" type="ORF">WS64_16760</name>
</gene>
<proteinExistence type="predicted"/>
<evidence type="ECO:0000313" key="1">
    <source>
        <dbReference type="EMBL" id="KWZ32710.1"/>
    </source>
</evidence>
<sequence length="65" mass="7306">MNTRRQCRLRKGLTGRRAGRGGAAPIGRLRGARRIAPQIVLHVPRNTRRFCVLSGAERRANDFLP</sequence>
<dbReference type="AlphaFoldDB" id="A0AAW3PUY3"/>
<dbReference type="Proteomes" id="UP000070434">
    <property type="component" value="Chromosome 3"/>
</dbReference>
<name>A0AAW3PUY3_9BURK</name>
<organism evidence="1 2">
    <name type="scientific">Burkholderia anthina</name>
    <dbReference type="NCBI Taxonomy" id="179879"/>
    <lineage>
        <taxon>Bacteria</taxon>
        <taxon>Pseudomonadati</taxon>
        <taxon>Pseudomonadota</taxon>
        <taxon>Betaproteobacteria</taxon>
        <taxon>Burkholderiales</taxon>
        <taxon>Burkholderiaceae</taxon>
        <taxon>Burkholderia</taxon>
        <taxon>Burkholderia cepacia complex</taxon>
    </lineage>
</organism>
<reference evidence="1 2" key="1">
    <citation type="submission" date="2015-11" db="EMBL/GenBank/DDBJ databases">
        <authorList>
            <person name="Sahl J."/>
            <person name="Wagner D."/>
            <person name="Keim P."/>
        </authorList>
    </citation>
    <scope>NUCLEOTIDE SEQUENCE [LARGE SCALE GENOMIC DNA]</scope>
    <source>
        <strain evidence="1 2">AZ-4-2-10-S1-D7</strain>
    </source>
</reference>